<evidence type="ECO:0000256" key="1">
    <source>
        <dbReference type="SAM" id="MobiDB-lite"/>
    </source>
</evidence>
<feature type="region of interest" description="Disordered" evidence="1">
    <location>
        <begin position="38"/>
        <end position="74"/>
    </location>
</feature>
<dbReference type="AlphaFoldDB" id="A0A2J7TIC0"/>
<organism evidence="2 3">
    <name type="scientific">Methylocella silvestris</name>
    <dbReference type="NCBI Taxonomy" id="199596"/>
    <lineage>
        <taxon>Bacteria</taxon>
        <taxon>Pseudomonadati</taxon>
        <taxon>Pseudomonadota</taxon>
        <taxon>Alphaproteobacteria</taxon>
        <taxon>Hyphomicrobiales</taxon>
        <taxon>Beijerinckiaceae</taxon>
        <taxon>Methylocella</taxon>
    </lineage>
</organism>
<protein>
    <submittedName>
        <fullName evidence="2">Uncharacterized protein</fullName>
    </submittedName>
</protein>
<evidence type="ECO:0000313" key="2">
    <source>
        <dbReference type="EMBL" id="PNG26523.1"/>
    </source>
</evidence>
<proteinExistence type="predicted"/>
<dbReference type="EMBL" id="PDZR01000006">
    <property type="protein sequence ID" value="PNG26523.1"/>
    <property type="molecule type" value="Genomic_DNA"/>
</dbReference>
<sequence>MTYRDLEDVTTCLRGLDRRAGRSAAIYGARHLNGRPEAGPVHFEGLFSTDATRPGASPRNLPAGRSPFAREAFV</sequence>
<reference evidence="2 3" key="1">
    <citation type="submission" date="2017-10" db="EMBL/GenBank/DDBJ databases">
        <title>Genome announcement of Methylocella silvestris TVC from permafrost.</title>
        <authorList>
            <person name="Wang J."/>
            <person name="Geng K."/>
            <person name="Ul-Haque F."/>
            <person name="Crombie A.T."/>
            <person name="Street L.E."/>
            <person name="Wookey P.A."/>
            <person name="Murrell J.C."/>
            <person name="Pratscher J."/>
        </authorList>
    </citation>
    <scope>NUCLEOTIDE SEQUENCE [LARGE SCALE GENOMIC DNA]</scope>
    <source>
        <strain evidence="2 3">TVC</strain>
    </source>
</reference>
<gene>
    <name evidence="2" type="ORF">CR492_07450</name>
</gene>
<dbReference type="Proteomes" id="UP000236286">
    <property type="component" value="Unassembled WGS sequence"/>
</dbReference>
<name>A0A2J7TIC0_METSI</name>
<accession>A0A2J7TIC0</accession>
<evidence type="ECO:0000313" key="3">
    <source>
        <dbReference type="Proteomes" id="UP000236286"/>
    </source>
</evidence>
<comment type="caution">
    <text evidence="2">The sequence shown here is derived from an EMBL/GenBank/DDBJ whole genome shotgun (WGS) entry which is preliminary data.</text>
</comment>